<evidence type="ECO:0000313" key="2">
    <source>
        <dbReference type="Proteomes" id="UP000789525"/>
    </source>
</evidence>
<evidence type="ECO:0000313" key="1">
    <source>
        <dbReference type="EMBL" id="CAG8542208.1"/>
    </source>
</evidence>
<name>A0ACA9LP69_9GLOM</name>
<accession>A0ACA9LP69</accession>
<proteinExistence type="predicted"/>
<feature type="non-terminal residue" evidence="1">
    <location>
        <position position="346"/>
    </location>
</feature>
<gene>
    <name evidence="1" type="ORF">ACOLOM_LOCUS4514</name>
</gene>
<reference evidence="1" key="1">
    <citation type="submission" date="2021-06" db="EMBL/GenBank/DDBJ databases">
        <authorList>
            <person name="Kallberg Y."/>
            <person name="Tangrot J."/>
            <person name="Rosling A."/>
        </authorList>
    </citation>
    <scope>NUCLEOTIDE SEQUENCE</scope>
    <source>
        <strain evidence="1">CL356</strain>
    </source>
</reference>
<protein>
    <submittedName>
        <fullName evidence="1">4804_t:CDS:1</fullName>
    </submittedName>
</protein>
<dbReference type="EMBL" id="CAJVPT010007502">
    <property type="protein sequence ID" value="CAG8542208.1"/>
    <property type="molecule type" value="Genomic_DNA"/>
</dbReference>
<keyword evidence="2" id="KW-1185">Reference proteome</keyword>
<comment type="caution">
    <text evidence="1">The sequence shown here is derived from an EMBL/GenBank/DDBJ whole genome shotgun (WGS) entry which is preliminary data.</text>
</comment>
<sequence length="346" mass="39997">MRAYFVLCLVGYLREEQYKCPVCAVELTEQEINKFNLFWDKASFRIDLENISQTYADLSEQNEMNSEDFYVVRLNGTKITLKIRDITTIKDLKYSLRNKTSIDIAKQKLIFKDVELSNLREDGTESTLKDYGIRANSHVQLIVVLYSITKDQALTNLAFDLNWGFPKTGQDFLDGTCLIYAGDRLWKKYDYSSSFYPSIPYIKHSGDIIDNEQEKGHHKITAKLDELPENVGQLYLILSSWRSPTIGHFRDPSFKLYDENDPDRQLLDYTIQRAANSQAVIMCLINRSNGGESLDPIIATFECFSYFAISGMWNVIEVGELSTGNAKNYDPIEKVIRRLLWFNRVL</sequence>
<dbReference type="Proteomes" id="UP000789525">
    <property type="component" value="Unassembled WGS sequence"/>
</dbReference>
<organism evidence="1 2">
    <name type="scientific">Acaulospora colombiana</name>
    <dbReference type="NCBI Taxonomy" id="27376"/>
    <lineage>
        <taxon>Eukaryota</taxon>
        <taxon>Fungi</taxon>
        <taxon>Fungi incertae sedis</taxon>
        <taxon>Mucoromycota</taxon>
        <taxon>Glomeromycotina</taxon>
        <taxon>Glomeromycetes</taxon>
        <taxon>Diversisporales</taxon>
        <taxon>Acaulosporaceae</taxon>
        <taxon>Acaulospora</taxon>
    </lineage>
</organism>